<dbReference type="InterPro" id="IPR045537">
    <property type="entry name" value="Lar7_xRRM"/>
</dbReference>
<dbReference type="Gene3D" id="3.30.70.330">
    <property type="match status" value="1"/>
</dbReference>
<accession>A0A8H8CKI9</accession>
<dbReference type="GO" id="GO:1990904">
    <property type="term" value="C:ribonucleoprotein complex"/>
    <property type="evidence" value="ECO:0007669"/>
    <property type="project" value="UniProtKB-UniRule"/>
</dbReference>
<dbReference type="GO" id="GO:1904868">
    <property type="term" value="P:telomerase catalytic core complex assembly"/>
    <property type="evidence" value="ECO:0007669"/>
    <property type="project" value="InterPro"/>
</dbReference>
<proteinExistence type="predicted"/>
<dbReference type="SUPFAM" id="SSF54928">
    <property type="entry name" value="RNA-binding domain, RBD"/>
    <property type="match status" value="1"/>
</dbReference>
<sequence length="591" mass="66477">MSTFAFLPRSIKQRKAETPAKQDQVSSSVASISTLAGAPIASESQSSKKWKGDAKGKAKDPTDLQTSSGHKAILHSSAKSLEPEDLARVVCLALSDYNLWSDSDLRRKIDWAGGGEFGQEDNVSIDDQGGKLGEDSGYVMKFTTFKDIPLSYIKKNSAVFLQATSSPSYIEQPDIAYVKALRSHASYLVDVRLVLSTDQSSNFAPERWPRTGSSSTGYEVRRKKPIANSREFGKSEWDKLTVYIENIPVQYRSVYGVAKVVSSLLPYSEYPMSKVQNVSFPSHHNDRPGTLPTCKGFALVTLASDDDVNFLLDEWPWEESNHDSSQKSPEPRSDDPIRRESSKFGLRCLNKIRWDELKAEYLLYRQQLIAEVDADNKVQEQINKMSSNNLKVSQHSMPPAINKPDKVPVAEHLETTEQGQKDFQPIHAESSYPSGCLVFVRNIHPETNKTSLRALFSQFSQKDEKELALSINKTDGLDYVDYTKGLDSCYLRFSTPSHAKEFVKYFTSHHIGQETGLDDSGEMLSSTSQDKSPKLAIIPEMVSGRREELYWQKVPERVRRQAVDKALSILNVGDAQTFQFERTSGKKRRRR</sequence>
<reference evidence="5" key="1">
    <citation type="submission" date="2021-02" db="EMBL/GenBank/DDBJ databases">
        <title>Psilocybe cubensis genome.</title>
        <authorList>
            <person name="Mckernan K.J."/>
            <person name="Crawford S."/>
            <person name="Trippe A."/>
            <person name="Kane L.T."/>
            <person name="Mclaughlin S."/>
        </authorList>
    </citation>
    <scope>NUCLEOTIDE SEQUENCE [LARGE SCALE GENOMIC DNA]</scope>
    <source>
        <strain evidence="5">MGC-MH-2018</strain>
    </source>
</reference>
<evidence type="ECO:0000256" key="1">
    <source>
        <dbReference type="ARBA" id="ARBA00022884"/>
    </source>
</evidence>
<feature type="region of interest" description="Disordered" evidence="3">
    <location>
        <begin position="319"/>
        <end position="338"/>
    </location>
</feature>
<evidence type="ECO:0000256" key="2">
    <source>
        <dbReference type="PROSITE-ProRule" id="PRU01288"/>
    </source>
</evidence>
<name>A0A8H8CKI9_PSICU</name>
<keyword evidence="1 2" id="KW-0694">RNA-binding</keyword>
<protein>
    <recommendedName>
        <fullName evidence="4">XRRM domain-containing protein</fullName>
    </recommendedName>
</protein>
<comment type="caution">
    <text evidence="5">The sequence shown here is derived from an EMBL/GenBank/DDBJ whole genome shotgun (WGS) entry which is preliminary data.</text>
</comment>
<gene>
    <name evidence="5" type="ORF">JR316_005400</name>
</gene>
<feature type="compositionally biased region" description="Polar residues" evidence="3">
    <location>
        <begin position="21"/>
        <end position="34"/>
    </location>
</feature>
<dbReference type="GO" id="GO:0070034">
    <property type="term" value="F:telomerase RNA binding"/>
    <property type="evidence" value="ECO:0007669"/>
    <property type="project" value="InterPro"/>
</dbReference>
<evidence type="ECO:0000259" key="4">
    <source>
        <dbReference type="PROSITE" id="PS51939"/>
    </source>
</evidence>
<feature type="region of interest" description="Disordered" evidence="3">
    <location>
        <begin position="1"/>
        <end position="69"/>
    </location>
</feature>
<evidence type="ECO:0000313" key="5">
    <source>
        <dbReference type="EMBL" id="KAG5168846.1"/>
    </source>
</evidence>
<dbReference type="PROSITE" id="PS51939">
    <property type="entry name" value="XRRM"/>
    <property type="match status" value="1"/>
</dbReference>
<organism evidence="5">
    <name type="scientific">Psilocybe cubensis</name>
    <name type="common">Psychedelic mushroom</name>
    <name type="synonym">Stropharia cubensis</name>
    <dbReference type="NCBI Taxonomy" id="181762"/>
    <lineage>
        <taxon>Eukaryota</taxon>
        <taxon>Fungi</taxon>
        <taxon>Dikarya</taxon>
        <taxon>Basidiomycota</taxon>
        <taxon>Agaricomycotina</taxon>
        <taxon>Agaricomycetes</taxon>
        <taxon>Agaricomycetidae</taxon>
        <taxon>Agaricales</taxon>
        <taxon>Agaricineae</taxon>
        <taxon>Strophariaceae</taxon>
        <taxon>Psilocybe</taxon>
    </lineage>
</organism>
<feature type="compositionally biased region" description="Basic and acidic residues" evidence="3">
    <location>
        <begin position="50"/>
        <end position="62"/>
    </location>
</feature>
<feature type="domain" description="XRRM" evidence="4">
    <location>
        <begin position="431"/>
        <end position="591"/>
    </location>
</feature>
<dbReference type="EMBL" id="JAFIQS010000005">
    <property type="protein sequence ID" value="KAG5168846.1"/>
    <property type="molecule type" value="Genomic_DNA"/>
</dbReference>
<evidence type="ECO:0000256" key="3">
    <source>
        <dbReference type="SAM" id="MobiDB-lite"/>
    </source>
</evidence>
<dbReference type="AlphaFoldDB" id="A0A8H8CKI9"/>
<dbReference type="InterPro" id="IPR012677">
    <property type="entry name" value="Nucleotide-bd_a/b_plait_sf"/>
</dbReference>
<dbReference type="InterPro" id="IPR014886">
    <property type="entry name" value="La_xRRM"/>
</dbReference>
<dbReference type="Pfam" id="PF19977">
    <property type="entry name" value="xRRM"/>
    <property type="match status" value="1"/>
</dbReference>
<dbReference type="InterPro" id="IPR035979">
    <property type="entry name" value="RBD_domain_sf"/>
</dbReference>